<accession>D0BKQ9</accession>
<evidence type="ECO:0000256" key="2">
    <source>
        <dbReference type="ARBA" id="ARBA00006657"/>
    </source>
</evidence>
<dbReference type="InterPro" id="IPR010998">
    <property type="entry name" value="Integrase_recombinase_N"/>
</dbReference>
<evidence type="ECO:0000313" key="15">
    <source>
        <dbReference type="EMBL" id="EEW93662.1"/>
    </source>
</evidence>
<evidence type="ECO:0000256" key="6">
    <source>
        <dbReference type="ARBA" id="ARBA00022618"/>
    </source>
</evidence>
<reference evidence="15" key="2">
    <citation type="submission" date="2011-10" db="EMBL/GenBank/DDBJ databases">
        <title>The Genome Sequence of Granulicatella elegans ATCC 700633.</title>
        <authorList>
            <consortium name="The Broad Institute Genome Sequencing Platform"/>
            <consortium name="The Broad Institute Genome Sequencing Center for Infectious Disease"/>
            <person name="Earl A."/>
            <person name="Ward D."/>
            <person name="Feldgarden M."/>
            <person name="Gevers D."/>
            <person name="Sibley C.D."/>
            <person name="Field T.R."/>
            <person name="Grinwis M."/>
            <person name="Eshaghurshan C.S."/>
            <person name="Surette M.G."/>
            <person name="Young S.K."/>
            <person name="Zeng Q."/>
            <person name="Gargeya S."/>
            <person name="Fitzgerald M."/>
            <person name="Haas B."/>
            <person name="Abouelleil A."/>
            <person name="Alvarado L."/>
            <person name="Arachchi H.M."/>
            <person name="Berlin A."/>
            <person name="Brown A."/>
            <person name="Chapman S.B."/>
            <person name="Chen Z."/>
            <person name="Dunbar C."/>
            <person name="Freedman E."/>
            <person name="Gearin G."/>
            <person name="Goldberg J."/>
            <person name="Griggs A."/>
            <person name="Gujja S."/>
            <person name="Heiman D."/>
            <person name="Howarth C."/>
            <person name="Larson L."/>
            <person name="Lui A."/>
            <person name="MacDonald P.J.P."/>
            <person name="Montmayeur A."/>
            <person name="Murphy C."/>
            <person name="Neiman D."/>
            <person name="Pearson M."/>
            <person name="Priest M."/>
            <person name="Roberts A."/>
            <person name="Saif S."/>
            <person name="Shea T."/>
            <person name="Shenoy N."/>
            <person name="Sisk P."/>
            <person name="Stolte C."/>
            <person name="Sykes S."/>
            <person name="Wortman J."/>
            <person name="Nusbaum C."/>
            <person name="Birren B."/>
        </authorList>
    </citation>
    <scope>NUCLEOTIDE SEQUENCE [LARGE SCALE GENOMIC DNA]</scope>
    <source>
        <strain evidence="15">ATCC 700633</strain>
    </source>
</reference>
<dbReference type="GO" id="GO:0003677">
    <property type="term" value="F:DNA binding"/>
    <property type="evidence" value="ECO:0007669"/>
    <property type="project" value="UniProtKB-UniRule"/>
</dbReference>
<dbReference type="InterPro" id="IPR002104">
    <property type="entry name" value="Integrase_catalytic"/>
</dbReference>
<dbReference type="HAMAP" id="MF_01808">
    <property type="entry name" value="Recomb_XerC_XerD"/>
    <property type="match status" value="1"/>
</dbReference>
<evidence type="ECO:0000313" key="16">
    <source>
        <dbReference type="Proteomes" id="UP000002939"/>
    </source>
</evidence>
<reference evidence="15" key="1">
    <citation type="submission" date="2009-09" db="EMBL/GenBank/DDBJ databases">
        <authorList>
            <consortium name="The Broad Institute Genome Sequencing Platform"/>
            <person name="Ward D."/>
            <person name="Feldgarden M."/>
            <person name="Earl A."/>
            <person name="Young S.K."/>
            <person name="Zeng Q."/>
            <person name="Koehrsen M."/>
            <person name="Alvarado L."/>
            <person name="Berlin A."/>
            <person name="Bochicchio J."/>
            <person name="Borenstein D."/>
            <person name="Chapman S.B."/>
            <person name="Chen Z."/>
            <person name="Engels R."/>
            <person name="Freedman E."/>
            <person name="Gellesch M."/>
            <person name="Goldberg J."/>
            <person name="Griggs A."/>
            <person name="Gujja S."/>
            <person name="Heilman E."/>
            <person name="Heiman D."/>
            <person name="Hepburn T."/>
            <person name="Howarth C."/>
            <person name="Jen D."/>
            <person name="Larson L."/>
            <person name="Lewis B."/>
            <person name="Mehta T."/>
            <person name="Park D."/>
            <person name="Pearson M."/>
            <person name="Roberts A."/>
            <person name="Saif S."/>
            <person name="Shea T."/>
            <person name="Shenoy N."/>
            <person name="Sisk P."/>
            <person name="Stolte C."/>
            <person name="Sykes S."/>
            <person name="Thomson T."/>
            <person name="Walk T."/>
            <person name="White J."/>
            <person name="Yandava C."/>
            <person name="Sibley C.D."/>
            <person name="Field T.R."/>
            <person name="Grinwis M."/>
            <person name="Eshaghurshan C.S."/>
            <person name="Surette M.G."/>
            <person name="Haas B."/>
            <person name="Nusbaum C."/>
            <person name="Birren B."/>
        </authorList>
    </citation>
    <scope>NUCLEOTIDE SEQUENCE [LARGE SCALE GENOMIC DNA]</scope>
    <source>
        <strain evidence="15">ATCC 700633</strain>
    </source>
</reference>
<dbReference type="InterPro" id="IPR023009">
    <property type="entry name" value="Tyrosine_recombinase_XerC/XerD"/>
</dbReference>
<keyword evidence="5 12" id="KW-0963">Cytoplasm</keyword>
<evidence type="ECO:0000259" key="13">
    <source>
        <dbReference type="PROSITE" id="PS51898"/>
    </source>
</evidence>
<dbReference type="HOGENOM" id="CLU_027562_9_6_9"/>
<evidence type="ECO:0000256" key="10">
    <source>
        <dbReference type="ARBA" id="ARBA00023172"/>
    </source>
</evidence>
<dbReference type="InterPro" id="IPR013762">
    <property type="entry name" value="Integrase-like_cat_sf"/>
</dbReference>
<dbReference type="Pfam" id="PF00589">
    <property type="entry name" value="Phage_integrase"/>
    <property type="match status" value="1"/>
</dbReference>
<dbReference type="STRING" id="626369.HMPREF0446_00544"/>
<evidence type="ECO:0000256" key="1">
    <source>
        <dbReference type="ARBA" id="ARBA00004496"/>
    </source>
</evidence>
<dbReference type="RefSeq" id="WP_006702818.1">
    <property type="nucleotide sequence ID" value="NZ_KI391971.1"/>
</dbReference>
<dbReference type="GO" id="GO:0007059">
    <property type="term" value="P:chromosome segregation"/>
    <property type="evidence" value="ECO:0007669"/>
    <property type="project" value="UniProtKB-UniRule"/>
</dbReference>
<feature type="active site" evidence="12">
    <location>
        <position position="241"/>
    </location>
</feature>
<dbReference type="InterPro" id="IPR044068">
    <property type="entry name" value="CB"/>
</dbReference>
<dbReference type="InterPro" id="IPR011932">
    <property type="entry name" value="Recomb_XerD"/>
</dbReference>
<dbReference type="InterPro" id="IPR011931">
    <property type="entry name" value="Recomb_XerC"/>
</dbReference>
<dbReference type="NCBIfam" id="TIGR02224">
    <property type="entry name" value="recomb_XerC"/>
    <property type="match status" value="1"/>
</dbReference>
<keyword evidence="8 12" id="KW-0229">DNA integration</keyword>
<comment type="subunit">
    <text evidence="12">Forms a cyclic heterotetrameric complex composed of two molecules of XerC and two molecules of XerD.</text>
</comment>
<comment type="caution">
    <text evidence="15">The sequence shown here is derived from an EMBL/GenBank/DDBJ whole genome shotgun (WGS) entry which is preliminary data.</text>
</comment>
<dbReference type="Gene3D" id="1.10.443.10">
    <property type="entry name" value="Intergrase catalytic core"/>
    <property type="match status" value="1"/>
</dbReference>
<dbReference type="PANTHER" id="PTHR30349">
    <property type="entry name" value="PHAGE INTEGRASE-RELATED"/>
    <property type="match status" value="1"/>
</dbReference>
<evidence type="ECO:0000256" key="12">
    <source>
        <dbReference type="HAMAP-Rule" id="MF_01807"/>
    </source>
</evidence>
<dbReference type="Gene3D" id="1.10.150.130">
    <property type="match status" value="1"/>
</dbReference>
<dbReference type="GO" id="GO:0005737">
    <property type="term" value="C:cytoplasm"/>
    <property type="evidence" value="ECO:0007669"/>
    <property type="project" value="UniProtKB-SubCell"/>
</dbReference>
<evidence type="ECO:0000256" key="11">
    <source>
        <dbReference type="ARBA" id="ARBA00023306"/>
    </source>
</evidence>
<dbReference type="InterPro" id="IPR011010">
    <property type="entry name" value="DNA_brk_join_enz"/>
</dbReference>
<feature type="active site" evidence="12">
    <location>
        <position position="169"/>
    </location>
</feature>
<dbReference type="GO" id="GO:0009037">
    <property type="term" value="F:tyrosine-based site-specific recombinase activity"/>
    <property type="evidence" value="ECO:0007669"/>
    <property type="project" value="UniProtKB-UniRule"/>
</dbReference>
<sequence>MQRNLDYFVDSLAIQGLSQNTVMSYQRDLMKFYQFLKEQQIRDWKEVDYSLIVLFLQDLKQDGYATSSTSRMISCLKKFFKFLQQEQLVETNPVQPLKVPKKSKMLPKALTVDEVTQVLNSCDTSTVLGLRDKAMLELLYATGMRVSELITLKLSDLHLELGFLQTIGKGNKQRIIPIGQAATNWVQHYLTYARVVLEQESNPVEYLFLNHRGNGFTRQGFWKNLKKIVQEAGVHKDVSPHTLRHSFATHILEAGADLRIVQELLGHSDISTTQIYTHLTNERMKEIYQQAHPRAKK</sequence>
<dbReference type="SUPFAM" id="SSF56349">
    <property type="entry name" value="DNA breaking-rejoining enzymes"/>
    <property type="match status" value="1"/>
</dbReference>
<protein>
    <recommendedName>
        <fullName evidence="4 12">Tyrosine recombinase XerD</fullName>
    </recommendedName>
</protein>
<keyword evidence="16" id="KW-1185">Reference proteome</keyword>
<keyword evidence="6 12" id="KW-0132">Cell division</keyword>
<dbReference type="Pfam" id="PF02899">
    <property type="entry name" value="Phage_int_SAM_1"/>
    <property type="match status" value="1"/>
</dbReference>
<evidence type="ECO:0000259" key="14">
    <source>
        <dbReference type="PROSITE" id="PS51900"/>
    </source>
</evidence>
<dbReference type="InterPro" id="IPR050090">
    <property type="entry name" value="Tyrosine_recombinase_XerCD"/>
</dbReference>
<dbReference type="eggNOG" id="COG4974">
    <property type="taxonomic scope" value="Bacteria"/>
</dbReference>
<dbReference type="PROSITE" id="PS51898">
    <property type="entry name" value="TYR_RECOMBINASE"/>
    <property type="match status" value="1"/>
</dbReference>
<dbReference type="NCBIfam" id="NF040815">
    <property type="entry name" value="recomb_XerA_Arch"/>
    <property type="match status" value="1"/>
</dbReference>
<dbReference type="InterPro" id="IPR004107">
    <property type="entry name" value="Integrase_SAM-like_N"/>
</dbReference>
<evidence type="ECO:0000256" key="7">
    <source>
        <dbReference type="ARBA" id="ARBA00022829"/>
    </source>
</evidence>
<proteinExistence type="inferred from homology"/>
<dbReference type="OrthoDB" id="9801717at2"/>
<dbReference type="Proteomes" id="UP000002939">
    <property type="component" value="Unassembled WGS sequence"/>
</dbReference>
<dbReference type="NCBIfam" id="TIGR02225">
    <property type="entry name" value="recomb_XerD"/>
    <property type="match status" value="1"/>
</dbReference>
<keyword evidence="9 12" id="KW-0238">DNA-binding</keyword>
<evidence type="ECO:0000256" key="4">
    <source>
        <dbReference type="ARBA" id="ARBA00015810"/>
    </source>
</evidence>
<comment type="similarity">
    <text evidence="3 12">Belongs to the 'phage' integrase family. XerD subfamily.</text>
</comment>
<dbReference type="PANTHER" id="PTHR30349:SF81">
    <property type="entry name" value="TYROSINE RECOMBINASE XERC"/>
    <property type="match status" value="1"/>
</dbReference>
<dbReference type="CDD" id="cd00798">
    <property type="entry name" value="INT_XerDC_C"/>
    <property type="match status" value="1"/>
</dbReference>
<feature type="domain" description="Core-binding (CB)" evidence="14">
    <location>
        <begin position="1"/>
        <end position="84"/>
    </location>
</feature>
<gene>
    <name evidence="12" type="primary">xerD</name>
    <name evidence="15" type="ORF">HMPREF0446_00544</name>
</gene>
<comment type="similarity">
    <text evidence="2">Belongs to the 'phage' integrase family. XerC subfamily.</text>
</comment>
<dbReference type="GO" id="GO:0006313">
    <property type="term" value="P:DNA transposition"/>
    <property type="evidence" value="ECO:0007669"/>
    <property type="project" value="UniProtKB-UniRule"/>
</dbReference>
<dbReference type="AlphaFoldDB" id="D0BKQ9"/>
<keyword evidence="11 12" id="KW-0131">Cell cycle</keyword>
<feature type="active site" description="O-(3'-phospho-DNA)-tyrosine intermediate" evidence="12">
    <location>
        <position position="276"/>
    </location>
</feature>
<feature type="active site" evidence="12">
    <location>
        <position position="145"/>
    </location>
</feature>
<feature type="active site" evidence="12">
    <location>
        <position position="267"/>
    </location>
</feature>
<organism evidence="15 16">
    <name type="scientific">Granulicatella elegans ATCC 700633</name>
    <dbReference type="NCBI Taxonomy" id="626369"/>
    <lineage>
        <taxon>Bacteria</taxon>
        <taxon>Bacillati</taxon>
        <taxon>Bacillota</taxon>
        <taxon>Bacilli</taxon>
        <taxon>Lactobacillales</taxon>
        <taxon>Carnobacteriaceae</taxon>
        <taxon>Granulicatella</taxon>
    </lineage>
</organism>
<evidence type="ECO:0000256" key="5">
    <source>
        <dbReference type="ARBA" id="ARBA00022490"/>
    </source>
</evidence>
<keyword evidence="7 12" id="KW-0159">Chromosome partition</keyword>
<evidence type="ECO:0000256" key="3">
    <source>
        <dbReference type="ARBA" id="ARBA00010450"/>
    </source>
</evidence>
<dbReference type="HAMAP" id="MF_01807">
    <property type="entry name" value="Recomb_XerD"/>
    <property type="match status" value="1"/>
</dbReference>
<comment type="function">
    <text evidence="12">Site-specific tyrosine recombinase, which acts by catalyzing the cutting and rejoining of the recombining DNA molecules. The XerC-XerD complex is essential to convert dimers of the bacterial chromosome into monomers to permit their segregation at cell division. It also contributes to the segregational stability of plasmids.</text>
</comment>
<evidence type="ECO:0000256" key="9">
    <source>
        <dbReference type="ARBA" id="ARBA00023125"/>
    </source>
</evidence>
<evidence type="ECO:0000256" key="8">
    <source>
        <dbReference type="ARBA" id="ARBA00022908"/>
    </source>
</evidence>
<dbReference type="EMBL" id="ACRF02000013">
    <property type="protein sequence ID" value="EEW93662.1"/>
    <property type="molecule type" value="Genomic_DNA"/>
</dbReference>
<name>D0BKQ9_9LACT</name>
<feature type="active site" evidence="12">
    <location>
        <position position="244"/>
    </location>
</feature>
<dbReference type="PROSITE" id="PS51900">
    <property type="entry name" value="CB"/>
    <property type="match status" value="1"/>
</dbReference>
<dbReference type="GO" id="GO:0051301">
    <property type="term" value="P:cell division"/>
    <property type="evidence" value="ECO:0007669"/>
    <property type="project" value="UniProtKB-UniRule"/>
</dbReference>
<dbReference type="NCBIfam" id="NF001399">
    <property type="entry name" value="PRK00283.1"/>
    <property type="match status" value="1"/>
</dbReference>
<comment type="subcellular location">
    <subcellularLocation>
        <location evidence="1 12">Cytoplasm</location>
    </subcellularLocation>
</comment>
<keyword evidence="10 12" id="KW-0233">DNA recombination</keyword>
<feature type="domain" description="Tyr recombinase" evidence="13">
    <location>
        <begin position="105"/>
        <end position="289"/>
    </location>
</feature>